<accession>A0A126FC32</accession>
<gene>
    <name evidence="1" type="primary">Orf-23</name>
</gene>
<sequence length="240" mass="28024">MNKRSKVAKSSLLKLPNYLWPNVNRYLSMYDIFNFASVANVKFLLPPIIALVKDSWKGFDYRITNTINPCMYSFKDKNYADLYEKHIGLDRIENNSGAARICVTNRELMNSDDYISIIEPHVRVQNSDSYAVKGMIVQIPANYTLVKYTYMCIDNILYGTRATLDKYNMQFKVPYNCIVEQYLLIQNNIIDRCVLKHPIGGVVPANEPCEYYNPHPYEYLCMKKKLSEEFAQFHDLVIYN</sequence>
<dbReference type="EMBL" id="KP763670">
    <property type="protein sequence ID" value="AKN80957.1"/>
    <property type="molecule type" value="Genomic_DNA"/>
</dbReference>
<dbReference type="RefSeq" id="YP_009666385.1">
    <property type="nucleotide sequence ID" value="NC_043520.1"/>
</dbReference>
<organism evidence="1 2">
    <name type="scientific">Lonomia obliqua multiple nucleopolyhedrovirus</name>
    <dbReference type="NCBI Taxonomy" id="134394"/>
    <lineage>
        <taxon>Viruses</taxon>
        <taxon>Viruses incertae sedis</taxon>
        <taxon>Naldaviricetes</taxon>
        <taxon>Lefavirales</taxon>
        <taxon>Baculoviridae</taxon>
        <taxon>Alphabaculovirus</taxon>
        <taxon>Alphabaculovirus lonobliquae</taxon>
        <taxon>Lonomia obliqua nucleopolyhedrovirus</taxon>
    </lineage>
</organism>
<name>A0A126FC32_9ABAC</name>
<reference evidence="1 2" key="1">
    <citation type="submission" date="2015-02" db="EMBL/GenBank/DDBJ databases">
        <title>Complete genome of a baculovirus isolated from a medical interest larvae: lLonomia obliqua (Lepidoptera: Saturniidae).</title>
        <authorList>
            <person name="Clara A.-S.W."/>
            <person name="Daniel A.-A.M.P."/>
            <person name="Miguel A.S."/>
            <person name="Jhon F.E.A."/>
            <person name="Fabricio M.S."/>
            <person name="Jose W.L.C."/>
            <person name="Bergmann R.M."/>
            <person name="Fernando M.L."/>
        </authorList>
    </citation>
    <scope>NUCLEOTIDE SEQUENCE [LARGE SCALE GENOMIC DNA]</scope>
    <source>
        <strain evidence="1">SP/2000</strain>
    </source>
</reference>
<keyword evidence="2" id="KW-1185">Reference proteome</keyword>
<proteinExistence type="predicted"/>
<evidence type="ECO:0000313" key="2">
    <source>
        <dbReference type="Proteomes" id="UP000297030"/>
    </source>
</evidence>
<dbReference type="Proteomes" id="UP000297030">
    <property type="component" value="Segment"/>
</dbReference>
<evidence type="ECO:0000313" key="1">
    <source>
        <dbReference type="EMBL" id="AKN80957.1"/>
    </source>
</evidence>
<dbReference type="GeneID" id="40526655"/>
<dbReference type="KEGG" id="vg:40526655"/>
<protein>
    <submittedName>
        <fullName evidence="1">Uncharacterized protein</fullName>
    </submittedName>
</protein>